<dbReference type="EMBL" id="CYKH01000868">
    <property type="protein sequence ID" value="CUG54864.1"/>
    <property type="molecule type" value="Genomic_DNA"/>
</dbReference>
<evidence type="ECO:0000313" key="2">
    <source>
        <dbReference type="EMBL" id="CUG54864.1"/>
    </source>
</evidence>
<proteinExistence type="predicted"/>
<evidence type="ECO:0000313" key="3">
    <source>
        <dbReference type="Proteomes" id="UP000051952"/>
    </source>
</evidence>
<reference evidence="3" key="1">
    <citation type="submission" date="2015-09" db="EMBL/GenBank/DDBJ databases">
        <authorList>
            <consortium name="Pathogen Informatics"/>
        </authorList>
    </citation>
    <scope>NUCLEOTIDE SEQUENCE [LARGE SCALE GENOMIC DNA]</scope>
    <source>
        <strain evidence="3">Lake Konstanz</strain>
    </source>
</reference>
<keyword evidence="3" id="KW-1185">Reference proteome</keyword>
<dbReference type="AlphaFoldDB" id="A0A0S4IYE7"/>
<dbReference type="VEuPathDB" id="TriTrypDB:BSAL_81015"/>
<organism evidence="2 3">
    <name type="scientific">Bodo saltans</name>
    <name type="common">Flagellated protozoan</name>
    <dbReference type="NCBI Taxonomy" id="75058"/>
    <lineage>
        <taxon>Eukaryota</taxon>
        <taxon>Discoba</taxon>
        <taxon>Euglenozoa</taxon>
        <taxon>Kinetoplastea</taxon>
        <taxon>Metakinetoplastina</taxon>
        <taxon>Eubodonida</taxon>
        <taxon>Bodonidae</taxon>
        <taxon>Bodo</taxon>
    </lineage>
</organism>
<gene>
    <name evidence="2" type="ORF">BSAL_81015</name>
</gene>
<keyword evidence="1" id="KW-0175">Coiled coil</keyword>
<name>A0A0S4IYE7_BODSA</name>
<accession>A0A0S4IYE7</accession>
<sequence>MPKRVADKALVRKHAREIQHRLRVVSVLERTMNAAHKQWWRKMKQQEVLIQNLERVEKELKAELTQMKKRKMTYLHYNITPQHATAHSTSTRFVGGSDGALPPIDVTGDVRPQQQRPPSSTRFEKFVALSFEPTRLVTPDLTLESWRALAAQEWSMKSEFERSLYGDGAVR</sequence>
<evidence type="ECO:0000256" key="1">
    <source>
        <dbReference type="SAM" id="Coils"/>
    </source>
</evidence>
<dbReference type="Proteomes" id="UP000051952">
    <property type="component" value="Unassembled WGS sequence"/>
</dbReference>
<protein>
    <submittedName>
        <fullName evidence="2">Uncharacterized protein</fullName>
    </submittedName>
</protein>
<feature type="coiled-coil region" evidence="1">
    <location>
        <begin position="43"/>
        <end position="70"/>
    </location>
</feature>